<dbReference type="EMBL" id="QBKU01000007">
    <property type="protein sequence ID" value="PTX73448.1"/>
    <property type="molecule type" value="Genomic_DNA"/>
</dbReference>
<reference evidence="7 8" key="1">
    <citation type="submission" date="2018-04" db="EMBL/GenBank/DDBJ databases">
        <title>Genomic Encyclopedia of Archaeal and Bacterial Type Strains, Phase II (KMG-II): from individual species to whole genera.</title>
        <authorList>
            <person name="Goeker M."/>
        </authorList>
    </citation>
    <scope>NUCLEOTIDE SEQUENCE [LARGE SCALE GENOMIC DNA]</scope>
    <source>
        <strain evidence="7 8">DSM 12244</strain>
    </source>
</reference>
<evidence type="ECO:0000259" key="5">
    <source>
        <dbReference type="PROSITE" id="PS50109"/>
    </source>
</evidence>
<evidence type="ECO:0000256" key="1">
    <source>
        <dbReference type="ARBA" id="ARBA00000085"/>
    </source>
</evidence>
<dbReference type="InterPro" id="IPR000014">
    <property type="entry name" value="PAS"/>
</dbReference>
<dbReference type="NCBIfam" id="TIGR00229">
    <property type="entry name" value="sensory_box"/>
    <property type="match status" value="1"/>
</dbReference>
<evidence type="ECO:0000256" key="4">
    <source>
        <dbReference type="PROSITE-ProRule" id="PRU00169"/>
    </source>
</evidence>
<dbReference type="InterPro" id="IPR003594">
    <property type="entry name" value="HATPase_dom"/>
</dbReference>
<dbReference type="Pfam" id="PF00512">
    <property type="entry name" value="HisKA"/>
    <property type="match status" value="1"/>
</dbReference>
<evidence type="ECO:0000256" key="3">
    <source>
        <dbReference type="ARBA" id="ARBA00022553"/>
    </source>
</evidence>
<dbReference type="AlphaFoldDB" id="A0A2T6CD60"/>
<dbReference type="Pfam" id="PF02518">
    <property type="entry name" value="HATPase_c"/>
    <property type="match status" value="1"/>
</dbReference>
<dbReference type="GO" id="GO:0000155">
    <property type="term" value="F:phosphorelay sensor kinase activity"/>
    <property type="evidence" value="ECO:0007669"/>
    <property type="project" value="InterPro"/>
</dbReference>
<evidence type="ECO:0000256" key="2">
    <source>
        <dbReference type="ARBA" id="ARBA00012438"/>
    </source>
</evidence>
<dbReference type="FunFam" id="1.10.287.130:FF:000037">
    <property type="entry name" value="Hybrid sensor histidine kinase/response regulator"/>
    <property type="match status" value="1"/>
</dbReference>
<dbReference type="PRINTS" id="PR00344">
    <property type="entry name" value="BCTRLSENSOR"/>
</dbReference>
<evidence type="ECO:0000313" key="7">
    <source>
        <dbReference type="EMBL" id="PTX73448.1"/>
    </source>
</evidence>
<feature type="domain" description="Response regulatory" evidence="6">
    <location>
        <begin position="629"/>
        <end position="745"/>
    </location>
</feature>
<dbReference type="InterPro" id="IPR003661">
    <property type="entry name" value="HisK_dim/P_dom"/>
</dbReference>
<dbReference type="SUPFAM" id="SSF55785">
    <property type="entry name" value="PYP-like sensor domain (PAS domain)"/>
    <property type="match status" value="1"/>
</dbReference>
<dbReference type="InterPro" id="IPR005467">
    <property type="entry name" value="His_kinase_dom"/>
</dbReference>
<dbReference type="OrthoDB" id="9796100at2"/>
<dbReference type="SMART" id="SM00388">
    <property type="entry name" value="HisKA"/>
    <property type="match status" value="1"/>
</dbReference>
<dbReference type="Gene3D" id="3.30.450.20">
    <property type="entry name" value="PAS domain"/>
    <property type="match status" value="1"/>
</dbReference>
<dbReference type="PROSITE" id="PS50109">
    <property type="entry name" value="HIS_KIN"/>
    <property type="match status" value="1"/>
</dbReference>
<dbReference type="InterPro" id="IPR001789">
    <property type="entry name" value="Sig_transdc_resp-reg_receiver"/>
</dbReference>
<dbReference type="PROSITE" id="PS50110">
    <property type="entry name" value="RESPONSE_REGULATORY"/>
    <property type="match status" value="1"/>
</dbReference>
<dbReference type="InterPro" id="IPR011006">
    <property type="entry name" value="CheY-like_superfamily"/>
</dbReference>
<dbReference type="InterPro" id="IPR036097">
    <property type="entry name" value="HisK_dim/P_sf"/>
</dbReference>
<dbReference type="EC" id="2.7.13.3" evidence="2"/>
<organism evidence="7 8">
    <name type="scientific">Sulfitobacter mediterraneus</name>
    <dbReference type="NCBI Taxonomy" id="83219"/>
    <lineage>
        <taxon>Bacteria</taxon>
        <taxon>Pseudomonadati</taxon>
        <taxon>Pseudomonadota</taxon>
        <taxon>Alphaproteobacteria</taxon>
        <taxon>Rhodobacterales</taxon>
        <taxon>Roseobacteraceae</taxon>
        <taxon>Sulfitobacter</taxon>
    </lineage>
</organism>
<dbReference type="Gene3D" id="1.10.287.130">
    <property type="match status" value="1"/>
</dbReference>
<dbReference type="Pfam" id="PF00072">
    <property type="entry name" value="Response_reg"/>
    <property type="match status" value="1"/>
</dbReference>
<dbReference type="Gene3D" id="3.30.565.10">
    <property type="entry name" value="Histidine kinase-like ATPase, C-terminal domain"/>
    <property type="match status" value="1"/>
</dbReference>
<sequence length="746" mass="80810">MFVVLSILFGVLAVIAPHRLATLALITVAATLFAFACLRTLRTAHRVRKDVSKVNIVADFIANDTVASLVTTRDGLVTLQNPAATRLFQGAEKTTLASMLSGTFASPQAILYRLQSRATVTGTAHEDIATKTGHMRIGVHDIGQGGLVWRIDQVPERAPPRPPQEGQQLPMVMVGRSDAILFMNDAARRLVGGRAKSLDRMFTKLPLLPGTQAEITTSDGPQNALIAEVQAGAGRRAIYLLPPPDVLETGEQGWQAFHDLPVPMIKVAPDGSVQSFNRMAKTLIGVNLSEAAHLSDLMEGLGRSITDWLNDTLAGRKVQKSEFLRLRRTDKEVFVQVVLNPINEDGNPALIAVMHDATELKSLEAKFVQSQKMQAIGQLAGGVAHDFNNLLTAISGHCDLLLLRHDQGDSDYGDLVQISQNANRAAALVGQLLAFSRKQTLRPETLDMRDTLADLTHLLNRLVGEKVTLTLSHDPVLQPIRADKRQLEQVLMNLVVNARDAMPEGGEIRIVTECISLKEPLLRDQVSVPPGKYVTVKVIDEGSGIAPDKRDKVFQPFFTTKRTGEGTGLGLSTAYGIVKQSGGFIFVDSIVGKGTTFALYFPVLDLPATAQPAAAAKSLPPRAQTEDGVILLVEDEAPVRAFASRALRLRGYTVLEADCAEAALKTLEDSSLSIDVFVTDVVMPGMDGPSWVREALKVRPDVRVVFVSGYAEDSLAEAQTKIPNSVFLPKPFSLSELTDTVGQQLH</sequence>
<evidence type="ECO:0000313" key="8">
    <source>
        <dbReference type="Proteomes" id="UP000244092"/>
    </source>
</evidence>
<evidence type="ECO:0000259" key="6">
    <source>
        <dbReference type="PROSITE" id="PS50110"/>
    </source>
</evidence>
<dbReference type="InterPro" id="IPR036890">
    <property type="entry name" value="HATPase_C_sf"/>
</dbReference>
<comment type="caution">
    <text evidence="7">The sequence shown here is derived from an EMBL/GenBank/DDBJ whole genome shotgun (WGS) entry which is preliminary data.</text>
</comment>
<name>A0A2T6CD60_9RHOB</name>
<dbReference type="SMART" id="SM00387">
    <property type="entry name" value="HATPase_c"/>
    <property type="match status" value="1"/>
</dbReference>
<dbReference type="SUPFAM" id="SSF52172">
    <property type="entry name" value="CheY-like"/>
    <property type="match status" value="1"/>
</dbReference>
<feature type="modified residue" description="4-aspartylphosphate" evidence="4">
    <location>
        <position position="680"/>
    </location>
</feature>
<dbReference type="SUPFAM" id="SSF47384">
    <property type="entry name" value="Homodimeric domain of signal transducing histidine kinase"/>
    <property type="match status" value="1"/>
</dbReference>
<dbReference type="PANTHER" id="PTHR43065">
    <property type="entry name" value="SENSOR HISTIDINE KINASE"/>
    <property type="match status" value="1"/>
</dbReference>
<dbReference type="Proteomes" id="UP000244092">
    <property type="component" value="Unassembled WGS sequence"/>
</dbReference>
<dbReference type="RefSeq" id="WP_037917390.1">
    <property type="nucleotide sequence ID" value="NZ_QBKU01000007.1"/>
</dbReference>
<keyword evidence="7" id="KW-0418">Kinase</keyword>
<protein>
    <recommendedName>
        <fullName evidence="2">histidine kinase</fullName>
        <ecNumber evidence="2">2.7.13.3</ecNumber>
    </recommendedName>
</protein>
<proteinExistence type="predicted"/>
<dbReference type="SUPFAM" id="SSF55874">
    <property type="entry name" value="ATPase domain of HSP90 chaperone/DNA topoisomerase II/histidine kinase"/>
    <property type="match status" value="1"/>
</dbReference>
<feature type="domain" description="Histidine kinase" evidence="5">
    <location>
        <begin position="382"/>
        <end position="605"/>
    </location>
</feature>
<dbReference type="InterPro" id="IPR004358">
    <property type="entry name" value="Sig_transdc_His_kin-like_C"/>
</dbReference>
<accession>A0A2T6CD60</accession>
<dbReference type="InterPro" id="IPR035965">
    <property type="entry name" value="PAS-like_dom_sf"/>
</dbReference>
<dbReference type="PANTHER" id="PTHR43065:SF42">
    <property type="entry name" value="TWO-COMPONENT SENSOR PPRA"/>
    <property type="match status" value="1"/>
</dbReference>
<keyword evidence="7" id="KW-0808">Transferase</keyword>
<dbReference type="Gene3D" id="3.40.50.2300">
    <property type="match status" value="1"/>
</dbReference>
<dbReference type="Pfam" id="PF13426">
    <property type="entry name" value="PAS_9"/>
    <property type="match status" value="1"/>
</dbReference>
<comment type="catalytic activity">
    <reaction evidence="1">
        <text>ATP + protein L-histidine = ADP + protein N-phospho-L-histidine.</text>
        <dbReference type="EC" id="2.7.13.3"/>
    </reaction>
</comment>
<gene>
    <name evidence="7" type="ORF">C8N31_107150</name>
</gene>
<dbReference type="SMART" id="SM00448">
    <property type="entry name" value="REC"/>
    <property type="match status" value="1"/>
</dbReference>
<keyword evidence="3 4" id="KW-0597">Phosphoprotein</keyword>
<dbReference type="CDD" id="cd00082">
    <property type="entry name" value="HisKA"/>
    <property type="match status" value="1"/>
</dbReference>